<dbReference type="OrthoDB" id="2553942at2759"/>
<dbReference type="EMBL" id="DF238778">
    <property type="protein sequence ID" value="GAC93686.1"/>
    <property type="molecule type" value="Genomic_DNA"/>
</dbReference>
<gene>
    <name evidence="2" type="ORF">PHSY_001251</name>
</gene>
<dbReference type="HOGENOM" id="CLU_874853_0_0_1"/>
<accession>R9NYE5</accession>
<reference evidence="3" key="1">
    <citation type="journal article" date="2013" name="Genome Announc.">
        <title>Draft genome sequence of the basidiomycetous yeast-like fungus Pseudozyma hubeiensis SY62, which produces an abundant amount of the biosurfactant mannosylerythritol lipids.</title>
        <authorList>
            <person name="Konishi M."/>
            <person name="Hatada Y."/>
            <person name="Horiuchi J."/>
        </authorList>
    </citation>
    <scope>NUCLEOTIDE SEQUENCE [LARGE SCALE GENOMIC DNA]</scope>
    <source>
        <strain evidence="3">SY62</strain>
    </source>
</reference>
<dbReference type="AlphaFoldDB" id="R9NYE5"/>
<proteinExistence type="predicted"/>
<dbReference type="eggNOG" id="ENOG502R3YM">
    <property type="taxonomic scope" value="Eukaryota"/>
</dbReference>
<protein>
    <submittedName>
        <fullName evidence="2">Hsp88-like protein</fullName>
    </submittedName>
</protein>
<evidence type="ECO:0000313" key="2">
    <source>
        <dbReference type="EMBL" id="GAC93686.1"/>
    </source>
</evidence>
<dbReference type="RefSeq" id="XP_012187273.1">
    <property type="nucleotide sequence ID" value="XM_012331883.1"/>
</dbReference>
<sequence length="318" mass="35528">MFIINLGGSHVPDVSAITDSIPPPSAAERAQFDVAKETEVLYGVYLELTRKSQSEGIPEAASLGRLFAKTTWRWWTMTGGWENVDKRISGKYDPLFIVFVGAAHSMLSGMKAVALERKQKDTQKNDPANSGSIFGPSHQPRDNQRPFDKVGATRALFQVAQHINSSPDSESAVAKALFEHLAGVWWYETGGPARIHKDVLASFPGWFVGKLSTSRPQQNASRLAPKDSLQFDVDKETRSLFEMAKKRLPRAPLGMEVVFYDFGLDREFTCAILRWFDNTGGWKNVDKAIRDQYPKWFVDYIANIAKLAPAAKKLASQF</sequence>
<evidence type="ECO:0000313" key="3">
    <source>
        <dbReference type="Proteomes" id="UP000014071"/>
    </source>
</evidence>
<dbReference type="GeneID" id="24106552"/>
<evidence type="ECO:0000256" key="1">
    <source>
        <dbReference type="SAM" id="MobiDB-lite"/>
    </source>
</evidence>
<keyword evidence="3" id="KW-1185">Reference proteome</keyword>
<feature type="region of interest" description="Disordered" evidence="1">
    <location>
        <begin position="117"/>
        <end position="145"/>
    </location>
</feature>
<organism evidence="2 3">
    <name type="scientific">Pseudozyma hubeiensis (strain SY62)</name>
    <name type="common">Yeast</name>
    <dbReference type="NCBI Taxonomy" id="1305764"/>
    <lineage>
        <taxon>Eukaryota</taxon>
        <taxon>Fungi</taxon>
        <taxon>Dikarya</taxon>
        <taxon>Basidiomycota</taxon>
        <taxon>Ustilaginomycotina</taxon>
        <taxon>Ustilaginomycetes</taxon>
        <taxon>Ustilaginales</taxon>
        <taxon>Ustilaginaceae</taxon>
        <taxon>Pseudozyma</taxon>
    </lineage>
</organism>
<name>R9NYE5_PSEHS</name>
<dbReference type="Proteomes" id="UP000014071">
    <property type="component" value="Unassembled WGS sequence"/>
</dbReference>